<evidence type="ECO:0000313" key="1">
    <source>
        <dbReference type="RefSeq" id="XP_059606941.1"/>
    </source>
</evidence>
<dbReference type="GeneID" id="84591889"/>
<dbReference type="RefSeq" id="XP_059606941.1">
    <property type="nucleotide sequence ID" value="XM_059749475.1"/>
</dbReference>
<dbReference type="KEGG" id="ang:An08g11880"/>
<dbReference type="VEuPathDB" id="FungiDB:An08g11880"/>
<name>A0AAJ8C2D4_ASPNG</name>
<organism evidence="1">
    <name type="scientific">Aspergillus niger</name>
    <dbReference type="NCBI Taxonomy" id="5061"/>
    <lineage>
        <taxon>Eukaryota</taxon>
        <taxon>Fungi</taxon>
        <taxon>Dikarya</taxon>
        <taxon>Ascomycota</taxon>
        <taxon>Pezizomycotina</taxon>
        <taxon>Eurotiomycetes</taxon>
        <taxon>Eurotiomycetidae</taxon>
        <taxon>Eurotiales</taxon>
        <taxon>Aspergillaceae</taxon>
        <taxon>Aspergillus</taxon>
        <taxon>Aspergillus subgen. Circumdati</taxon>
    </lineage>
</organism>
<proteinExistence type="predicted"/>
<gene>
    <name evidence="1" type="ORF">An08g11880</name>
</gene>
<dbReference type="AlphaFoldDB" id="A0AAJ8C2D4"/>
<protein>
    <submittedName>
        <fullName evidence="1">Uncharacterized protein</fullName>
    </submittedName>
</protein>
<reference evidence="1" key="1">
    <citation type="submission" date="2025-02" db="EMBL/GenBank/DDBJ databases">
        <authorList>
            <consortium name="NCBI Genome Project"/>
        </authorList>
    </citation>
    <scope>NUCLEOTIDE SEQUENCE</scope>
</reference>
<accession>A0AAJ8C2D4</accession>
<reference evidence="1" key="2">
    <citation type="submission" date="2025-08" db="UniProtKB">
        <authorList>
            <consortium name="RefSeq"/>
        </authorList>
    </citation>
    <scope>IDENTIFICATION</scope>
</reference>
<sequence length="40" mass="4374">MDGSRRMPTMTVHTASLNWKTAYGPIEDVLMSMSATDSAI</sequence>